<dbReference type="Proteomes" id="UP000243406">
    <property type="component" value="Unassembled WGS sequence"/>
</dbReference>
<dbReference type="GO" id="GO:0051536">
    <property type="term" value="F:iron-sulfur cluster binding"/>
    <property type="evidence" value="ECO:0007669"/>
    <property type="project" value="UniProtKB-KW"/>
</dbReference>
<organism evidence="12 13">
    <name type="scientific">Acetoanaerobium noterae</name>
    <dbReference type="NCBI Taxonomy" id="745369"/>
    <lineage>
        <taxon>Bacteria</taxon>
        <taxon>Bacillati</taxon>
        <taxon>Bacillota</taxon>
        <taxon>Clostridia</taxon>
        <taxon>Peptostreptococcales</taxon>
        <taxon>Filifactoraceae</taxon>
        <taxon>Acetoanaerobium</taxon>
    </lineage>
</organism>
<dbReference type="GO" id="GO:0046872">
    <property type="term" value="F:metal ion binding"/>
    <property type="evidence" value="ECO:0007669"/>
    <property type="project" value="UniProtKB-KW"/>
</dbReference>
<proteinExistence type="inferred from homology"/>
<dbReference type="InterPro" id="IPR016454">
    <property type="entry name" value="Cysteine_dSase"/>
</dbReference>
<dbReference type="EC" id="2.8.1.7" evidence="3"/>
<dbReference type="RefSeq" id="WP_079588223.1">
    <property type="nucleotide sequence ID" value="NZ_FUYN01000001.1"/>
</dbReference>
<dbReference type="Gene3D" id="3.90.1150.10">
    <property type="entry name" value="Aspartate Aminotransferase, domain 1"/>
    <property type="match status" value="1"/>
</dbReference>
<dbReference type="OrthoDB" id="9808002at2"/>
<keyword evidence="13" id="KW-1185">Reference proteome</keyword>
<evidence type="ECO:0000256" key="9">
    <source>
        <dbReference type="ARBA" id="ARBA00050776"/>
    </source>
</evidence>
<dbReference type="InterPro" id="IPR015424">
    <property type="entry name" value="PyrdxlP-dep_Trfase"/>
</dbReference>
<dbReference type="InterPro" id="IPR015422">
    <property type="entry name" value="PyrdxlP-dep_Trfase_small"/>
</dbReference>
<dbReference type="GO" id="GO:0031071">
    <property type="term" value="F:cysteine desulfurase activity"/>
    <property type="evidence" value="ECO:0007669"/>
    <property type="project" value="UniProtKB-EC"/>
</dbReference>
<dbReference type="Gene3D" id="3.40.640.10">
    <property type="entry name" value="Type I PLP-dependent aspartate aminotransferase-like (Major domain)"/>
    <property type="match status" value="1"/>
</dbReference>
<sequence>MQIYLDNSSTTIPNSEVIDEITSNLRECFGNPSSIHKIGIEAEKIIKKSRSTLADALGDAKPKEIVFTSCGTESNNMAIRGALSANKRAGKHIISSFSEHDSVYKTLEDLQQREDYKVTFLKPNKDGIITADQVKNALKEDTIFVSLMHVNNEIGDINPINEIGQVIKSYKQSIVYHVDAVQSFLKLKINLENIDLLSISGHKVHAPKGIGALYIREKTKIHPLLTGGGQEMQFRSGTENTAYIAGLSKAIDIQKGSLSEDLNRIKKLREKFILNLKSEITDIVVNSSESSLPYICNISFLGVKGEILLHTLEQKGIFVSTGSACSSKKKGSRVLESLDLSLGIKDSAIRFSFSKNTTDDELQFTVEVLKKEITKLRKLLNYK</sequence>
<evidence type="ECO:0000313" key="12">
    <source>
        <dbReference type="EMBL" id="SKB24945.1"/>
    </source>
</evidence>
<evidence type="ECO:0000256" key="2">
    <source>
        <dbReference type="ARBA" id="ARBA00006490"/>
    </source>
</evidence>
<gene>
    <name evidence="12" type="ORF">SAMN02745120_0220</name>
</gene>
<keyword evidence="5" id="KW-0479">Metal-binding</keyword>
<dbReference type="Gene3D" id="1.10.260.50">
    <property type="match status" value="1"/>
</dbReference>
<dbReference type="PIRSF" id="PIRSF005572">
    <property type="entry name" value="NifS"/>
    <property type="match status" value="1"/>
</dbReference>
<comment type="catalytic activity">
    <reaction evidence="9">
        <text>(sulfur carrier)-H + L-cysteine = (sulfur carrier)-SH + L-alanine</text>
        <dbReference type="Rhea" id="RHEA:43892"/>
        <dbReference type="Rhea" id="RHEA-COMP:14737"/>
        <dbReference type="Rhea" id="RHEA-COMP:14739"/>
        <dbReference type="ChEBI" id="CHEBI:29917"/>
        <dbReference type="ChEBI" id="CHEBI:35235"/>
        <dbReference type="ChEBI" id="CHEBI:57972"/>
        <dbReference type="ChEBI" id="CHEBI:64428"/>
        <dbReference type="EC" id="2.8.1.7"/>
    </reaction>
</comment>
<evidence type="ECO:0000256" key="7">
    <source>
        <dbReference type="ARBA" id="ARBA00023004"/>
    </source>
</evidence>
<evidence type="ECO:0000259" key="11">
    <source>
        <dbReference type="Pfam" id="PF00266"/>
    </source>
</evidence>
<dbReference type="Pfam" id="PF00266">
    <property type="entry name" value="Aminotran_5"/>
    <property type="match status" value="1"/>
</dbReference>
<evidence type="ECO:0000256" key="10">
    <source>
        <dbReference type="RuleBase" id="RU004504"/>
    </source>
</evidence>
<reference evidence="13" key="1">
    <citation type="submission" date="2017-02" db="EMBL/GenBank/DDBJ databases">
        <authorList>
            <person name="Varghese N."/>
            <person name="Submissions S."/>
        </authorList>
    </citation>
    <scope>NUCLEOTIDE SEQUENCE [LARGE SCALE GENOMIC DNA]</scope>
    <source>
        <strain evidence="13">ATCC 35199</strain>
    </source>
</reference>
<evidence type="ECO:0000256" key="6">
    <source>
        <dbReference type="ARBA" id="ARBA00022898"/>
    </source>
</evidence>
<name>A0A1T4ZQQ7_9FIRM</name>
<protein>
    <recommendedName>
        <fullName evidence="3">cysteine desulfurase</fullName>
        <ecNumber evidence="3">2.8.1.7</ecNumber>
    </recommendedName>
</protein>
<dbReference type="PANTHER" id="PTHR11601">
    <property type="entry name" value="CYSTEINE DESULFURYLASE FAMILY MEMBER"/>
    <property type="match status" value="1"/>
</dbReference>
<keyword evidence="8" id="KW-0411">Iron-sulfur</keyword>
<keyword evidence="4" id="KW-0808">Transferase</keyword>
<dbReference type="InterPro" id="IPR020578">
    <property type="entry name" value="Aminotrans_V_PyrdxlP_BS"/>
</dbReference>
<evidence type="ECO:0000256" key="4">
    <source>
        <dbReference type="ARBA" id="ARBA00022679"/>
    </source>
</evidence>
<dbReference type="AlphaFoldDB" id="A0A1T4ZQQ7"/>
<evidence type="ECO:0000256" key="1">
    <source>
        <dbReference type="ARBA" id="ARBA00001933"/>
    </source>
</evidence>
<comment type="similarity">
    <text evidence="2">Belongs to the class-V pyridoxal-phosphate-dependent aminotransferase family. NifS/IscS subfamily.</text>
</comment>
<evidence type="ECO:0000256" key="3">
    <source>
        <dbReference type="ARBA" id="ARBA00012239"/>
    </source>
</evidence>
<keyword evidence="7" id="KW-0408">Iron</keyword>
<evidence type="ECO:0000256" key="5">
    <source>
        <dbReference type="ARBA" id="ARBA00022723"/>
    </source>
</evidence>
<evidence type="ECO:0000256" key="8">
    <source>
        <dbReference type="ARBA" id="ARBA00023014"/>
    </source>
</evidence>
<evidence type="ECO:0000313" key="13">
    <source>
        <dbReference type="Proteomes" id="UP000243406"/>
    </source>
</evidence>
<accession>A0A1T4ZQQ7</accession>
<dbReference type="SUPFAM" id="SSF53383">
    <property type="entry name" value="PLP-dependent transferases"/>
    <property type="match status" value="1"/>
</dbReference>
<dbReference type="EMBL" id="FUYN01000001">
    <property type="protein sequence ID" value="SKB24945.1"/>
    <property type="molecule type" value="Genomic_DNA"/>
</dbReference>
<dbReference type="InterPro" id="IPR000192">
    <property type="entry name" value="Aminotrans_V_dom"/>
</dbReference>
<comment type="cofactor">
    <cofactor evidence="1 10">
        <name>pyridoxal 5'-phosphate</name>
        <dbReference type="ChEBI" id="CHEBI:597326"/>
    </cofactor>
</comment>
<dbReference type="PANTHER" id="PTHR11601:SF34">
    <property type="entry name" value="CYSTEINE DESULFURASE"/>
    <property type="match status" value="1"/>
</dbReference>
<dbReference type="PROSITE" id="PS00595">
    <property type="entry name" value="AA_TRANSFER_CLASS_5"/>
    <property type="match status" value="1"/>
</dbReference>
<dbReference type="InterPro" id="IPR015421">
    <property type="entry name" value="PyrdxlP-dep_Trfase_major"/>
</dbReference>
<keyword evidence="6" id="KW-0663">Pyridoxal phosphate</keyword>
<feature type="domain" description="Aminotransferase class V" evidence="11">
    <location>
        <begin position="3"/>
        <end position="363"/>
    </location>
</feature>